<dbReference type="Gene3D" id="1.10.287.1700">
    <property type="match status" value="1"/>
</dbReference>
<evidence type="ECO:0000256" key="2">
    <source>
        <dbReference type="ARBA" id="ARBA00010004"/>
    </source>
</evidence>
<name>A0A4D6XLX9_9GAMM</name>
<evidence type="ECO:0000256" key="7">
    <source>
        <dbReference type="ARBA" id="ARBA00022795"/>
    </source>
</evidence>
<dbReference type="Pfam" id="PF02050">
    <property type="entry name" value="FliJ"/>
    <property type="match status" value="1"/>
</dbReference>
<keyword evidence="7" id="KW-1005">Bacterial flagellum biogenesis</keyword>
<accession>A0A4D6XLX9</accession>
<keyword evidence="9" id="KW-0472">Membrane</keyword>
<keyword evidence="11" id="KW-0282">Flagellum</keyword>
<organism evidence="11 12">
    <name type="scientific">Buchnera aphidicola</name>
    <name type="common">Artemisaphis artemisicola</name>
    <dbReference type="NCBI Taxonomy" id="1241836"/>
    <lineage>
        <taxon>Bacteria</taxon>
        <taxon>Pseudomonadati</taxon>
        <taxon>Pseudomonadota</taxon>
        <taxon>Gammaproteobacteria</taxon>
        <taxon>Enterobacterales</taxon>
        <taxon>Erwiniaceae</taxon>
        <taxon>Buchnera</taxon>
    </lineage>
</organism>
<protein>
    <recommendedName>
        <fullName evidence="3">Flagellar FliJ protein</fullName>
    </recommendedName>
</protein>
<reference evidence="11 12" key="2">
    <citation type="submission" date="2019-05" db="EMBL/GenBank/DDBJ databases">
        <title>Genome evolution of the obligate endosymbiont Buchnera aphidicola.</title>
        <authorList>
            <person name="Moran N.A."/>
        </authorList>
    </citation>
    <scope>NUCLEOTIDE SEQUENCE [LARGE SCALE GENOMIC DNA]</scope>
    <source>
        <strain evidence="11 12">Aar</strain>
    </source>
</reference>
<proteinExistence type="inferred from homology"/>
<dbReference type="InterPro" id="IPR053716">
    <property type="entry name" value="Flag_assembly_chemotaxis_eff"/>
</dbReference>
<evidence type="ECO:0000313" key="11">
    <source>
        <dbReference type="EMBL" id="QCI15770.1"/>
    </source>
</evidence>
<evidence type="ECO:0000256" key="9">
    <source>
        <dbReference type="ARBA" id="ARBA00023136"/>
    </source>
</evidence>
<dbReference type="Proteomes" id="UP000298654">
    <property type="component" value="Chromosome"/>
</dbReference>
<dbReference type="EMBL" id="CP034900">
    <property type="protein sequence ID" value="QCI15770.1"/>
    <property type="molecule type" value="Genomic_DNA"/>
</dbReference>
<dbReference type="PANTHER" id="PTHR38786">
    <property type="entry name" value="FLAGELLAR FLIJ PROTEIN"/>
    <property type="match status" value="1"/>
</dbReference>
<comment type="subcellular location">
    <subcellularLocation>
        <location evidence="1">Cell membrane</location>
        <topology evidence="1">Peripheral membrane protein</topology>
        <orientation evidence="1">Cytoplasmic side</orientation>
    </subcellularLocation>
</comment>
<keyword evidence="4" id="KW-0813">Transport</keyword>
<dbReference type="AlphaFoldDB" id="A0A4D6XLX9"/>
<evidence type="ECO:0000256" key="4">
    <source>
        <dbReference type="ARBA" id="ARBA00022448"/>
    </source>
</evidence>
<evidence type="ECO:0000256" key="6">
    <source>
        <dbReference type="ARBA" id="ARBA00022500"/>
    </source>
</evidence>
<evidence type="ECO:0000256" key="1">
    <source>
        <dbReference type="ARBA" id="ARBA00004413"/>
    </source>
</evidence>
<evidence type="ECO:0000313" key="12">
    <source>
        <dbReference type="Proteomes" id="UP000298654"/>
    </source>
</evidence>
<evidence type="ECO:0000256" key="8">
    <source>
        <dbReference type="ARBA" id="ARBA00022927"/>
    </source>
</evidence>
<comment type="similarity">
    <text evidence="2">Belongs to the FliJ family.</text>
</comment>
<dbReference type="RefSeq" id="WP_158363996.1">
    <property type="nucleotide sequence ID" value="NZ_CP034900.1"/>
</dbReference>
<evidence type="ECO:0000256" key="3">
    <source>
        <dbReference type="ARBA" id="ARBA00020392"/>
    </source>
</evidence>
<dbReference type="PANTHER" id="PTHR38786:SF1">
    <property type="entry name" value="FLAGELLAR FLIJ PROTEIN"/>
    <property type="match status" value="1"/>
</dbReference>
<keyword evidence="6" id="KW-0145">Chemotaxis</keyword>
<dbReference type="GO" id="GO:0005886">
    <property type="term" value="C:plasma membrane"/>
    <property type="evidence" value="ECO:0007669"/>
    <property type="project" value="UniProtKB-SubCell"/>
</dbReference>
<evidence type="ECO:0000256" key="5">
    <source>
        <dbReference type="ARBA" id="ARBA00022475"/>
    </source>
</evidence>
<dbReference type="GO" id="GO:0044781">
    <property type="term" value="P:bacterial-type flagellum organization"/>
    <property type="evidence" value="ECO:0007669"/>
    <property type="project" value="UniProtKB-KW"/>
</dbReference>
<dbReference type="GO" id="GO:0009288">
    <property type="term" value="C:bacterial-type flagellum"/>
    <property type="evidence" value="ECO:0007669"/>
    <property type="project" value="InterPro"/>
</dbReference>
<dbReference type="OrthoDB" id="6554218at2"/>
<keyword evidence="11" id="KW-0969">Cilium</keyword>
<gene>
    <name evidence="11" type="ORF">D9V59_00365</name>
</gene>
<keyword evidence="11" id="KW-0966">Cell projection</keyword>
<evidence type="ECO:0000256" key="10">
    <source>
        <dbReference type="ARBA" id="ARBA00023225"/>
    </source>
</evidence>
<dbReference type="InterPro" id="IPR052570">
    <property type="entry name" value="FliJ"/>
</dbReference>
<dbReference type="GO" id="GO:0071973">
    <property type="term" value="P:bacterial-type flagellum-dependent cell motility"/>
    <property type="evidence" value="ECO:0007669"/>
    <property type="project" value="InterPro"/>
</dbReference>
<dbReference type="InterPro" id="IPR012823">
    <property type="entry name" value="Flagell_FliJ"/>
</dbReference>
<reference evidence="11 12" key="1">
    <citation type="submission" date="2018-12" db="EMBL/GenBank/DDBJ databases">
        <authorList>
            <person name="Chong R.A."/>
        </authorList>
    </citation>
    <scope>NUCLEOTIDE SEQUENCE [LARGE SCALE GENOMIC DNA]</scope>
    <source>
        <strain evidence="11 12">Aar</strain>
    </source>
</reference>
<dbReference type="GO" id="GO:0006935">
    <property type="term" value="P:chemotaxis"/>
    <property type="evidence" value="ECO:0007669"/>
    <property type="project" value="UniProtKB-KW"/>
</dbReference>
<dbReference type="GO" id="GO:0015031">
    <property type="term" value="P:protein transport"/>
    <property type="evidence" value="ECO:0007669"/>
    <property type="project" value="UniProtKB-KW"/>
</dbReference>
<keyword evidence="10" id="KW-1006">Bacterial flagellum protein export</keyword>
<keyword evidence="5" id="KW-1003">Cell membrane</keyword>
<keyword evidence="8" id="KW-0653">Protein transport</keyword>
<sequence length="148" mass="18506">MKYKKNVFSILKKIQTQKIEKKIIDIKNLYMKREQYNEQQNLLNKYKEEYMFNMNNNLISGMYVYKWNNYNNFILKLNLNIKRNINLIQKNEKKIQENLNSWFLNKKKLKTWEYLYNICNKKMLKIKKIKEHTLYDNYFQLKFFKKGS</sequence>